<comment type="similarity">
    <text evidence="2">Belongs to the bacterial solute-binding protein 7 family.</text>
</comment>
<feature type="chain" id="PRO_5046941808" evidence="6">
    <location>
        <begin position="21"/>
        <end position="320"/>
    </location>
</feature>
<dbReference type="EMBL" id="JASNJD010000006">
    <property type="protein sequence ID" value="MDK3018035.1"/>
    <property type="molecule type" value="Genomic_DNA"/>
</dbReference>
<name>A0ABT7F0K6_9RHOB</name>
<comment type="caution">
    <text evidence="7">The sequence shown here is derived from an EMBL/GenBank/DDBJ whole genome shotgun (WGS) entry which is preliminary data.</text>
</comment>
<reference evidence="7 8" key="1">
    <citation type="submission" date="2023-05" db="EMBL/GenBank/DDBJ databases">
        <title>Pseudodonghicola sp. nov.</title>
        <authorList>
            <person name="Huang J."/>
        </authorList>
    </citation>
    <scope>NUCLEOTIDE SEQUENCE [LARGE SCALE GENOMIC DNA]</scope>
    <source>
        <strain evidence="7 8">IC7</strain>
    </source>
</reference>
<dbReference type="Pfam" id="PF03480">
    <property type="entry name" value="DctP"/>
    <property type="match status" value="1"/>
</dbReference>
<dbReference type="InterPro" id="IPR038404">
    <property type="entry name" value="TRAP_DctP_sf"/>
</dbReference>
<keyword evidence="8" id="KW-1185">Reference proteome</keyword>
<evidence type="ECO:0000256" key="3">
    <source>
        <dbReference type="ARBA" id="ARBA00022448"/>
    </source>
</evidence>
<keyword evidence="5" id="KW-0574">Periplasm</keyword>
<dbReference type="RefSeq" id="WP_284480845.1">
    <property type="nucleotide sequence ID" value="NZ_JASNJD010000006.1"/>
</dbReference>
<evidence type="ECO:0000256" key="1">
    <source>
        <dbReference type="ARBA" id="ARBA00004418"/>
    </source>
</evidence>
<dbReference type="PANTHER" id="PTHR33376:SF7">
    <property type="entry name" value="C4-DICARBOXYLATE-BINDING PROTEIN DCTB"/>
    <property type="match status" value="1"/>
</dbReference>
<feature type="signal peptide" evidence="6">
    <location>
        <begin position="1"/>
        <end position="20"/>
    </location>
</feature>
<gene>
    <name evidence="7" type="primary">dctP</name>
    <name evidence="7" type="ORF">QO033_10125</name>
</gene>
<evidence type="ECO:0000256" key="6">
    <source>
        <dbReference type="SAM" id="SignalP"/>
    </source>
</evidence>
<evidence type="ECO:0000256" key="5">
    <source>
        <dbReference type="ARBA" id="ARBA00022764"/>
    </source>
</evidence>
<proteinExistence type="inferred from homology"/>
<dbReference type="Proteomes" id="UP001243757">
    <property type="component" value="Unassembled WGS sequence"/>
</dbReference>
<dbReference type="InterPro" id="IPR018389">
    <property type="entry name" value="DctP_fam"/>
</dbReference>
<sequence>MFSKASAFAAALALSAATLAPVAASAEKTMRMAIWLPTQLVFAEPTVMFVDHVNEVGKGVLQINLVGPDAIPGPEQSNALRTGLLDMATLPPGLYKQQVPLGNAQDISDMTVAEQKANGAYDYMREMTKEQLGAYILTTYGDGVPFHIYADKEISSLEDLKGLRLRGSPIYNAFFSSLGISSTSTSASETYTALERGVVNGVGWPLWGVHDLGWEKFIKTRVDPGFYNVTINILVNEKVWEGLTDEERKVLEDAAAWLDAEMPAFNADKNEMNLKIQADAGIVSFDAGPDLPKQAADIYWGEMAKIDAEGTAKLRALFQK</sequence>
<dbReference type="PANTHER" id="PTHR33376">
    <property type="match status" value="1"/>
</dbReference>
<dbReference type="Gene3D" id="3.40.190.170">
    <property type="entry name" value="Bacterial extracellular solute-binding protein, family 7"/>
    <property type="match status" value="1"/>
</dbReference>
<keyword evidence="3" id="KW-0813">Transport</keyword>
<dbReference type="NCBIfam" id="NF037995">
    <property type="entry name" value="TRAP_S1"/>
    <property type="match status" value="1"/>
</dbReference>
<organism evidence="7 8">
    <name type="scientific">Pseudodonghicola flavimaris</name>
    <dbReference type="NCBI Taxonomy" id="3050036"/>
    <lineage>
        <taxon>Bacteria</taxon>
        <taxon>Pseudomonadati</taxon>
        <taxon>Pseudomonadota</taxon>
        <taxon>Alphaproteobacteria</taxon>
        <taxon>Rhodobacterales</taxon>
        <taxon>Paracoccaceae</taxon>
        <taxon>Pseudodonghicola</taxon>
    </lineage>
</organism>
<accession>A0ABT7F0K6</accession>
<evidence type="ECO:0000313" key="7">
    <source>
        <dbReference type="EMBL" id="MDK3018035.1"/>
    </source>
</evidence>
<evidence type="ECO:0000256" key="2">
    <source>
        <dbReference type="ARBA" id="ARBA00009023"/>
    </source>
</evidence>
<comment type="subcellular location">
    <subcellularLocation>
        <location evidence="1">Periplasm</location>
    </subcellularLocation>
</comment>
<protein>
    <submittedName>
        <fullName evidence="7">TRAP transporter substrate-binding protein DctP</fullName>
    </submittedName>
</protein>
<keyword evidence="4 6" id="KW-0732">Signal</keyword>
<evidence type="ECO:0000256" key="4">
    <source>
        <dbReference type="ARBA" id="ARBA00022729"/>
    </source>
</evidence>
<evidence type="ECO:0000313" key="8">
    <source>
        <dbReference type="Proteomes" id="UP001243757"/>
    </source>
</evidence>